<keyword evidence="1" id="KW-0472">Membrane</keyword>
<dbReference type="Pfam" id="PF09527">
    <property type="entry name" value="ATPase_gene1"/>
    <property type="match status" value="1"/>
</dbReference>
<protein>
    <submittedName>
        <fullName evidence="2">AtpZ/AtpI family protein</fullName>
    </submittedName>
</protein>
<organism evidence="2 3">
    <name type="scientific">Carboxydichorda subterranea</name>
    <dbReference type="NCBI Taxonomy" id="3109565"/>
    <lineage>
        <taxon>Bacteria</taxon>
        <taxon>Bacillati</taxon>
        <taxon>Bacillota</taxon>
        <taxon>Limnochordia</taxon>
        <taxon>Limnochordales</taxon>
        <taxon>Geochordaceae</taxon>
        <taxon>Carboxydichorda</taxon>
    </lineage>
</organism>
<evidence type="ECO:0000313" key="2">
    <source>
        <dbReference type="EMBL" id="WRP16935.1"/>
    </source>
</evidence>
<accession>A0ABZ1BWE0</accession>
<keyword evidence="3" id="KW-1185">Reference proteome</keyword>
<proteinExistence type="predicted"/>
<sequence>MGRYAAILSWGFNTAAALVAGILGGQYLDRRWGTEPWLSLAGVILAIVVSLVSLVREIMRLEKMDRR</sequence>
<dbReference type="Proteomes" id="UP001332192">
    <property type="component" value="Chromosome"/>
</dbReference>
<dbReference type="RefSeq" id="WP_324716207.1">
    <property type="nucleotide sequence ID" value="NZ_CP141615.1"/>
</dbReference>
<keyword evidence="1" id="KW-1133">Transmembrane helix</keyword>
<evidence type="ECO:0000256" key="1">
    <source>
        <dbReference type="SAM" id="Phobius"/>
    </source>
</evidence>
<keyword evidence="1" id="KW-0812">Transmembrane</keyword>
<gene>
    <name evidence="2" type="ORF">U7230_12705</name>
</gene>
<feature type="transmembrane region" description="Helical" evidence="1">
    <location>
        <begin position="7"/>
        <end position="25"/>
    </location>
</feature>
<evidence type="ECO:0000313" key="3">
    <source>
        <dbReference type="Proteomes" id="UP001332192"/>
    </source>
</evidence>
<dbReference type="InterPro" id="IPR032820">
    <property type="entry name" value="ATPase_put"/>
</dbReference>
<dbReference type="EMBL" id="CP141615">
    <property type="protein sequence ID" value="WRP16935.1"/>
    <property type="molecule type" value="Genomic_DNA"/>
</dbReference>
<feature type="transmembrane region" description="Helical" evidence="1">
    <location>
        <begin position="37"/>
        <end position="59"/>
    </location>
</feature>
<name>A0ABZ1BWE0_9FIRM</name>
<reference evidence="2 3" key="1">
    <citation type="journal article" date="2024" name="Front. Microbiol.">
        <title>Novel thermophilic genera Geochorda gen. nov. and Carboxydochorda gen. nov. from the deep terrestrial subsurface reveal the ecophysiological diversity in the class Limnochordia.</title>
        <authorList>
            <person name="Karnachuk O.V."/>
            <person name="Lukina A.P."/>
            <person name="Avakyan M.R."/>
            <person name="Kadnikov V.V."/>
            <person name="Begmatov S."/>
            <person name="Beletsky A.V."/>
            <person name="Vlasova K.G."/>
            <person name="Novikov A.A."/>
            <person name="Shcherbakova V.A."/>
            <person name="Mardanov A.V."/>
            <person name="Ravin N.V."/>
        </authorList>
    </citation>
    <scope>NUCLEOTIDE SEQUENCE [LARGE SCALE GENOMIC DNA]</scope>
    <source>
        <strain evidence="2 3">L945</strain>
    </source>
</reference>